<dbReference type="Proteomes" id="UP000675747">
    <property type="component" value="Unassembled WGS sequence"/>
</dbReference>
<gene>
    <name evidence="2" type="ORF">KB893_017010</name>
    <name evidence="1" type="ORF">KB893_18565</name>
</gene>
<evidence type="ECO:0000313" key="1">
    <source>
        <dbReference type="EMBL" id="MBR0564478.1"/>
    </source>
</evidence>
<evidence type="ECO:0000313" key="3">
    <source>
        <dbReference type="Proteomes" id="UP000675747"/>
    </source>
</evidence>
<dbReference type="EMBL" id="JAGQFT010000368">
    <property type="protein sequence ID" value="MBR0564478.1"/>
    <property type="molecule type" value="Genomic_DNA"/>
</dbReference>
<dbReference type="AlphaFoldDB" id="A0A8J7VZ03"/>
<sequence>MTSKITLATLPAATAQEVFDQVARHLMTQGEPAMNADGSSCVYHAADGLMCAAGCLIAPEEMRTDWEGRSWDSATRRGAPEAHVGLIERLQTVHDSARGIPTSEVLPRWRAGLSRVAHRCHLSAAA</sequence>
<accession>A0A8J7VZ03</accession>
<reference evidence="2 3" key="1">
    <citation type="journal article" date="2021" name="Microbiol. Resour. Announc.">
        <title>Draft Genome Sequence of Coralloluteibacterium stylophorae LMG 29479T.</title>
        <authorList>
            <person name="Karlyshev A.V."/>
            <person name="Kudryashova E.B."/>
            <person name="Ariskina E.V."/>
            <person name="Conroy A.P."/>
            <person name="Abidueva E.Y."/>
        </authorList>
    </citation>
    <scope>NUCLEOTIDE SEQUENCE [LARGE SCALE GENOMIC DNA]</scope>
    <source>
        <strain evidence="2 3">LMG 29479</strain>
    </source>
</reference>
<comment type="caution">
    <text evidence="1">The sequence shown here is derived from an EMBL/GenBank/DDBJ whole genome shotgun (WGS) entry which is preliminary data.</text>
</comment>
<evidence type="ECO:0000313" key="2">
    <source>
        <dbReference type="EMBL" id="MBS7458845.1"/>
    </source>
</evidence>
<dbReference type="EMBL" id="JAGQFT020000015">
    <property type="protein sequence ID" value="MBS7458845.1"/>
    <property type="molecule type" value="Genomic_DNA"/>
</dbReference>
<proteinExistence type="predicted"/>
<protein>
    <submittedName>
        <fullName evidence="1">Uncharacterized protein</fullName>
    </submittedName>
</protein>
<reference evidence="1" key="2">
    <citation type="submission" date="2021-04" db="EMBL/GenBank/DDBJ databases">
        <authorList>
            <person name="Karlyshev A.V."/>
        </authorList>
    </citation>
    <scope>NUCLEOTIDE SEQUENCE</scope>
    <source>
        <strain evidence="1">LMG 29479</strain>
    </source>
</reference>
<keyword evidence="3" id="KW-1185">Reference proteome</keyword>
<organism evidence="1">
    <name type="scientific">Coralloluteibacterium stylophorae</name>
    <dbReference type="NCBI Taxonomy" id="1776034"/>
    <lineage>
        <taxon>Bacteria</taxon>
        <taxon>Pseudomonadati</taxon>
        <taxon>Pseudomonadota</taxon>
        <taxon>Gammaproteobacteria</taxon>
        <taxon>Lysobacterales</taxon>
        <taxon>Lysobacteraceae</taxon>
        <taxon>Coralloluteibacterium</taxon>
    </lineage>
</organism>
<dbReference type="RefSeq" id="WP_211928291.1">
    <property type="nucleotide sequence ID" value="NZ_JAGQFT020000015.1"/>
</dbReference>
<name>A0A8J7VZ03_9GAMM</name>